<evidence type="ECO:0000313" key="5">
    <source>
        <dbReference type="EMBL" id="GAA3568728.1"/>
    </source>
</evidence>
<dbReference type="Pfam" id="PF05089">
    <property type="entry name" value="NAGLU"/>
    <property type="match status" value="1"/>
</dbReference>
<feature type="domain" description="Alpha-N-acetylglucosaminidase N-terminal" evidence="3">
    <location>
        <begin position="32"/>
        <end position="109"/>
    </location>
</feature>
<dbReference type="Pfam" id="PF12972">
    <property type="entry name" value="NAGLU_C"/>
    <property type="match status" value="1"/>
</dbReference>
<evidence type="ECO:0000259" key="2">
    <source>
        <dbReference type="Pfam" id="PF05089"/>
    </source>
</evidence>
<organism evidence="5 6">
    <name type="scientific">Snuella lapsa</name>
    <dbReference type="NCBI Taxonomy" id="870481"/>
    <lineage>
        <taxon>Bacteria</taxon>
        <taxon>Pseudomonadati</taxon>
        <taxon>Bacteroidota</taxon>
        <taxon>Flavobacteriia</taxon>
        <taxon>Flavobacteriales</taxon>
        <taxon>Flavobacteriaceae</taxon>
        <taxon>Snuella</taxon>
    </lineage>
</organism>
<evidence type="ECO:0000259" key="4">
    <source>
        <dbReference type="Pfam" id="PF12972"/>
    </source>
</evidence>
<reference evidence="6" key="1">
    <citation type="journal article" date="2019" name="Int. J. Syst. Evol. Microbiol.">
        <title>The Global Catalogue of Microorganisms (GCM) 10K type strain sequencing project: providing services to taxonomists for standard genome sequencing and annotation.</title>
        <authorList>
            <consortium name="The Broad Institute Genomics Platform"/>
            <consortium name="The Broad Institute Genome Sequencing Center for Infectious Disease"/>
            <person name="Wu L."/>
            <person name="Ma J."/>
        </authorList>
    </citation>
    <scope>NUCLEOTIDE SEQUENCE [LARGE SCALE GENOMIC DNA]</scope>
    <source>
        <strain evidence="6">JCM 17111</strain>
    </source>
</reference>
<dbReference type="InterPro" id="IPR029018">
    <property type="entry name" value="Hex-like_dom2"/>
</dbReference>
<comment type="caution">
    <text evidence="5">The sequence shown here is derived from an EMBL/GenBank/DDBJ whole genome shotgun (WGS) entry which is preliminary data.</text>
</comment>
<evidence type="ECO:0000259" key="3">
    <source>
        <dbReference type="Pfam" id="PF12971"/>
    </source>
</evidence>
<dbReference type="Gene3D" id="1.20.120.670">
    <property type="entry name" value="N-acetyl-b-d-glucoasminidase"/>
    <property type="match status" value="1"/>
</dbReference>
<dbReference type="RefSeq" id="WP_345005643.1">
    <property type="nucleotide sequence ID" value="NZ_BAABCY010000047.1"/>
</dbReference>
<dbReference type="InterPro" id="IPR007781">
    <property type="entry name" value="NAGLU"/>
</dbReference>
<keyword evidence="6" id="KW-1185">Reference proteome</keyword>
<dbReference type="InterPro" id="IPR024733">
    <property type="entry name" value="NAGLU_tim-barrel"/>
</dbReference>
<evidence type="ECO:0000313" key="6">
    <source>
        <dbReference type="Proteomes" id="UP001500954"/>
    </source>
</evidence>
<dbReference type="Gene3D" id="3.20.20.80">
    <property type="entry name" value="Glycosidases"/>
    <property type="match status" value="1"/>
</dbReference>
<gene>
    <name evidence="5" type="ORF">GCM10022395_18200</name>
</gene>
<dbReference type="PANTHER" id="PTHR12872">
    <property type="entry name" value="ALPHA-N-ACETYLGLUCOSAMINIDASE"/>
    <property type="match status" value="1"/>
</dbReference>
<dbReference type="InterPro" id="IPR024240">
    <property type="entry name" value="NAGLU_N"/>
</dbReference>
<name>A0ABP6XLB5_9FLAO</name>
<dbReference type="Proteomes" id="UP001500954">
    <property type="component" value="Unassembled WGS sequence"/>
</dbReference>
<accession>A0ABP6XLB5</accession>
<dbReference type="PANTHER" id="PTHR12872:SF1">
    <property type="entry name" value="ALPHA-N-ACETYLGLUCOSAMINIDASE"/>
    <property type="match status" value="1"/>
</dbReference>
<feature type="domain" description="Alpha-N-acetylglucosaminidase tim-barrel" evidence="2">
    <location>
        <begin position="124"/>
        <end position="440"/>
    </location>
</feature>
<dbReference type="Pfam" id="PF12971">
    <property type="entry name" value="NAGLU_N"/>
    <property type="match status" value="1"/>
</dbReference>
<keyword evidence="1" id="KW-0378">Hydrolase</keyword>
<feature type="domain" description="Alpha-N-acetylglucosaminidase C-terminal" evidence="4">
    <location>
        <begin position="449"/>
        <end position="725"/>
    </location>
</feature>
<sequence>MKLISIVFLLALAINCWSSQKKQVYSDNELNAANELIERIIPGYSDQFSLEIIEEEKDIFEIDLKDNKICLRGNSPVSLASALNWYLKYTCNAHLSWCGDQLNLPAKLPMPKEKIRKIIDAKYRVYFNYCTLNYTASWWDWERWQREIDFMAMNGINMPLSVIGLEGVWYNTLLKFGFTDEEARSFLVGPAYFAWQWMTNIQSHGGPLPKHWIDTHIELGQKIINRQLELGMKPIQQGFTGYVPRELMQKFPEAAILQEHEWCGFDGTAQLDPLDPLFKKIGTTFLEEQRKLFGAHGTYAADPFHEGHPPKETKEYLNAVGHAIYNLMTEFDSDALWAMQAWSIREDIATVVPKGKLLVLDLGGWKWETIKNYWGYDFVVGNLHNFGGRINMHGDMHLLASNQYQQVKKQAPNATGSGVFMESIKQNPVYYDLAFEMAFHPSGVEVTDWLNNYATRRYGEESQSAQKAWQLLLEGPYTKGTNGVENSSIICARPAVNVKKSGPNEGFNIPYDPQNVIQAFQLLLNDATKLQGSEGYRYDIVDLQRQVLTNLGQEIHKKAAEAFRNKNIKAFELHSQRFLNMLLDVDRVLKTRREFSFGKWVNDARNWGVTDEEKSLYEFNASLLVTQWGADKIFDYSWREWSGLISGYYYPRWEKFYAMLNKHLENDTEYLEEGLPLVYGRETLRANDFYAQLDDWEKEWIKNPKDISSEPQGDELDMVKYIFEKYKSLFPEYYQ</sequence>
<dbReference type="InterPro" id="IPR024732">
    <property type="entry name" value="NAGLU_C"/>
</dbReference>
<dbReference type="EMBL" id="BAABCY010000047">
    <property type="protein sequence ID" value="GAA3568728.1"/>
    <property type="molecule type" value="Genomic_DNA"/>
</dbReference>
<dbReference type="Gene3D" id="3.30.379.10">
    <property type="entry name" value="Chitobiase/beta-hexosaminidase domain 2-like"/>
    <property type="match status" value="1"/>
</dbReference>
<protein>
    <submittedName>
        <fullName evidence="5">Alpha-N-acetylglucosaminidase</fullName>
    </submittedName>
</protein>
<evidence type="ECO:0000256" key="1">
    <source>
        <dbReference type="ARBA" id="ARBA00022801"/>
    </source>
</evidence>
<proteinExistence type="predicted"/>